<reference evidence="1 2" key="1">
    <citation type="journal article" date="2013" name="PLoS Genet.">
        <title>The genome and development-dependent transcriptomes of Pyronema confluens: a window into fungal evolution.</title>
        <authorList>
            <person name="Traeger S."/>
            <person name="Altegoer F."/>
            <person name="Freitag M."/>
            <person name="Gabaldon T."/>
            <person name="Kempken F."/>
            <person name="Kumar A."/>
            <person name="Marcet-Houben M."/>
            <person name="Poggeler S."/>
            <person name="Stajich J.E."/>
            <person name="Nowrousian M."/>
        </authorList>
    </citation>
    <scope>NUCLEOTIDE SEQUENCE [LARGE SCALE GENOMIC DNA]</scope>
    <source>
        <strain evidence="2">CBS 100304</strain>
        <tissue evidence="1">Vegetative mycelium</tissue>
    </source>
</reference>
<protein>
    <submittedName>
        <fullName evidence="1">Uncharacterized protein</fullName>
    </submittedName>
</protein>
<name>U4L3N2_PYROM</name>
<sequence length="88" mass="9755">MQRTQCPQKQIIRGIRIINQGRPTLCSATLCHSARAKRSPSVLLPPVLRSTPCYPGHTYRNVIAFNCRIPVANVISIRSWTAGKTGLL</sequence>
<evidence type="ECO:0000313" key="1">
    <source>
        <dbReference type="EMBL" id="CCX10188.1"/>
    </source>
</evidence>
<keyword evidence="2" id="KW-1185">Reference proteome</keyword>
<dbReference type="EMBL" id="HF935519">
    <property type="protein sequence ID" value="CCX10188.1"/>
    <property type="molecule type" value="Genomic_DNA"/>
</dbReference>
<gene>
    <name evidence="1" type="ORF">PCON_09781</name>
</gene>
<organism evidence="1 2">
    <name type="scientific">Pyronema omphalodes (strain CBS 100304)</name>
    <name type="common">Pyronema confluens</name>
    <dbReference type="NCBI Taxonomy" id="1076935"/>
    <lineage>
        <taxon>Eukaryota</taxon>
        <taxon>Fungi</taxon>
        <taxon>Dikarya</taxon>
        <taxon>Ascomycota</taxon>
        <taxon>Pezizomycotina</taxon>
        <taxon>Pezizomycetes</taxon>
        <taxon>Pezizales</taxon>
        <taxon>Pyronemataceae</taxon>
        <taxon>Pyronema</taxon>
    </lineage>
</organism>
<dbReference type="Proteomes" id="UP000018144">
    <property type="component" value="Unassembled WGS sequence"/>
</dbReference>
<proteinExistence type="predicted"/>
<dbReference type="AlphaFoldDB" id="U4L3N2"/>
<evidence type="ECO:0000313" key="2">
    <source>
        <dbReference type="Proteomes" id="UP000018144"/>
    </source>
</evidence>
<accession>U4L3N2</accession>